<proteinExistence type="inferred from homology"/>
<evidence type="ECO:0000259" key="3">
    <source>
        <dbReference type="Pfam" id="PF01464"/>
    </source>
</evidence>
<dbReference type="Proteomes" id="UP000186469">
    <property type="component" value="Unassembled WGS sequence"/>
</dbReference>
<protein>
    <submittedName>
        <fullName evidence="4">Membrane-bound lytic murein transglycosylase F</fullName>
    </submittedName>
</protein>
<gene>
    <name evidence="4" type="ORF">SAMN02745728_02160</name>
</gene>
<dbReference type="GO" id="GO:0000270">
    <property type="term" value="P:peptidoglycan metabolic process"/>
    <property type="evidence" value="ECO:0007669"/>
    <property type="project" value="InterPro"/>
</dbReference>
<dbReference type="Gene3D" id="1.10.530.10">
    <property type="match status" value="1"/>
</dbReference>
<evidence type="ECO:0000313" key="5">
    <source>
        <dbReference type="Proteomes" id="UP000186469"/>
    </source>
</evidence>
<accession>A0A1M7TKC1</accession>
<comment type="similarity">
    <text evidence="1">Belongs to the transglycosylase Slt family.</text>
</comment>
<dbReference type="AlphaFoldDB" id="A0A1M7TKC1"/>
<keyword evidence="2" id="KW-1133">Transmembrane helix</keyword>
<dbReference type="GO" id="GO:0016020">
    <property type="term" value="C:membrane"/>
    <property type="evidence" value="ECO:0007669"/>
    <property type="project" value="InterPro"/>
</dbReference>
<name>A0A1M7TKC1_9BACT</name>
<keyword evidence="2" id="KW-0812">Transmembrane</keyword>
<dbReference type="Pfam" id="PF01464">
    <property type="entry name" value="SLT"/>
    <property type="match status" value="1"/>
</dbReference>
<dbReference type="InterPro" id="IPR000189">
    <property type="entry name" value="Transglyc_AS"/>
</dbReference>
<dbReference type="EMBL" id="FRDI01000014">
    <property type="protein sequence ID" value="SHN71191.1"/>
    <property type="molecule type" value="Genomic_DNA"/>
</dbReference>
<dbReference type="Gene3D" id="3.40.190.10">
    <property type="entry name" value="Periplasmic binding protein-like II"/>
    <property type="match status" value="1"/>
</dbReference>
<dbReference type="PANTHER" id="PTHR37423:SF2">
    <property type="entry name" value="MEMBRANE-BOUND LYTIC MUREIN TRANSGLYCOSYLASE C"/>
    <property type="match status" value="1"/>
</dbReference>
<keyword evidence="2" id="KW-0472">Membrane</keyword>
<dbReference type="SUPFAM" id="SSF53850">
    <property type="entry name" value="Periplasmic binding protein-like II"/>
    <property type="match status" value="1"/>
</dbReference>
<dbReference type="STRING" id="1121455.SAMN02745728_02160"/>
<sequence>MNKKTSVNRLIAFIRQIFTPLEFCGVLLFFIAIPLSITTYIYWEDLAPQEFNEYINIKNFTFNKYSQTHDKELTLRVAAPTAERIVSKLSPYGPGFEQELLDLFAEKYNLNIIYESVDSRLEAIELLRKDKVDLVIGFAGDLTYEDGDELTSGQVYFSPNSGKIISVEIEESDKTWYKNVSKSLSLLVTQVEKSLDEPLNVNTSIDIQQGPFVDEDSGMLDEYSTKLWQPFLPNLKVSFKGGEQANYRWIWRYDNPDFFPKLYAFWEELGQDNYISKLEEKYFGFLPTGTPPWASLHDLAKTVHSNLPEYKESLSKAASRYDVNPFLLVALIYQESRFDPNAQSAYGPLGLMQFTQATAQRLNVDPLNPTASIDAGAKYLKILWAELEKMDLEYWDRWFFTLAAYNQGPAHLQDAIALSKKMGGTGKTWLELKKVYPLLTKEEYYSQTKYGFCRGNEAVAYVEKIRYYIYVLNGMVSISRSELQNFALN</sequence>
<dbReference type="OrthoDB" id="9801695at2"/>
<reference evidence="4 5" key="1">
    <citation type="submission" date="2016-12" db="EMBL/GenBank/DDBJ databases">
        <authorList>
            <person name="Song W.-J."/>
            <person name="Kurnit D.M."/>
        </authorList>
    </citation>
    <scope>NUCLEOTIDE SEQUENCE [LARGE SCALE GENOMIC DNA]</scope>
    <source>
        <strain evidence="4 5">DSM 11393</strain>
    </source>
</reference>
<dbReference type="InterPro" id="IPR008258">
    <property type="entry name" value="Transglycosylase_SLT_dom_1"/>
</dbReference>
<organism evidence="4 5">
    <name type="scientific">Desulfovibrio litoralis DSM 11393</name>
    <dbReference type="NCBI Taxonomy" id="1121455"/>
    <lineage>
        <taxon>Bacteria</taxon>
        <taxon>Pseudomonadati</taxon>
        <taxon>Thermodesulfobacteriota</taxon>
        <taxon>Desulfovibrionia</taxon>
        <taxon>Desulfovibrionales</taxon>
        <taxon>Desulfovibrionaceae</taxon>
        <taxon>Desulfovibrio</taxon>
    </lineage>
</organism>
<dbReference type="RefSeq" id="WP_072697834.1">
    <property type="nucleotide sequence ID" value="NZ_FRDI01000014.1"/>
</dbReference>
<feature type="transmembrane region" description="Helical" evidence="2">
    <location>
        <begin position="21"/>
        <end position="43"/>
    </location>
</feature>
<dbReference type="SUPFAM" id="SSF53955">
    <property type="entry name" value="Lysozyme-like"/>
    <property type="match status" value="1"/>
</dbReference>
<dbReference type="InterPro" id="IPR023346">
    <property type="entry name" value="Lysozyme-like_dom_sf"/>
</dbReference>
<dbReference type="PANTHER" id="PTHR37423">
    <property type="entry name" value="SOLUBLE LYTIC MUREIN TRANSGLYCOSYLASE-RELATED"/>
    <property type="match status" value="1"/>
</dbReference>
<feature type="domain" description="Transglycosylase SLT" evidence="3">
    <location>
        <begin position="315"/>
        <end position="421"/>
    </location>
</feature>
<evidence type="ECO:0000313" key="4">
    <source>
        <dbReference type="EMBL" id="SHN71191.1"/>
    </source>
</evidence>
<evidence type="ECO:0000256" key="2">
    <source>
        <dbReference type="SAM" id="Phobius"/>
    </source>
</evidence>
<keyword evidence="5" id="KW-1185">Reference proteome</keyword>
<dbReference type="CDD" id="cd13403">
    <property type="entry name" value="MLTF-like"/>
    <property type="match status" value="1"/>
</dbReference>
<dbReference type="GO" id="GO:0008933">
    <property type="term" value="F:peptidoglycan lytic transglycosylase activity"/>
    <property type="evidence" value="ECO:0007669"/>
    <property type="project" value="InterPro"/>
</dbReference>
<evidence type="ECO:0000256" key="1">
    <source>
        <dbReference type="ARBA" id="ARBA00007734"/>
    </source>
</evidence>
<dbReference type="PROSITE" id="PS00922">
    <property type="entry name" value="TRANSGLYCOSYLASE"/>
    <property type="match status" value="1"/>
</dbReference>